<dbReference type="InterPro" id="IPR004074">
    <property type="entry name" value="IL-1_rcpt_I/II-typ"/>
</dbReference>
<accession>A0AAZ3RJX8</accession>
<dbReference type="Gene3D" id="2.60.40.10">
    <property type="entry name" value="Immunoglobulins"/>
    <property type="match status" value="3"/>
</dbReference>
<evidence type="ECO:0000256" key="4">
    <source>
        <dbReference type="ARBA" id="ARBA00022801"/>
    </source>
</evidence>
<dbReference type="GO" id="GO:0004908">
    <property type="term" value="F:interleukin-1 receptor activity"/>
    <property type="evidence" value="ECO:0007669"/>
    <property type="project" value="InterPro"/>
</dbReference>
<keyword evidence="4" id="KW-0378">Hydrolase</keyword>
<evidence type="ECO:0000259" key="11">
    <source>
        <dbReference type="PROSITE" id="PS50835"/>
    </source>
</evidence>
<keyword evidence="3" id="KW-0677">Repeat</keyword>
<dbReference type="AlphaFoldDB" id="A0AAZ3RJX8"/>
<dbReference type="Gene3D" id="3.40.50.10140">
    <property type="entry name" value="Toll/interleukin-1 receptor homology (TIR) domain"/>
    <property type="match status" value="1"/>
</dbReference>
<dbReference type="SUPFAM" id="SSF52200">
    <property type="entry name" value="Toll/Interleukin receptor TIR domain"/>
    <property type="match status" value="1"/>
</dbReference>
<dbReference type="PANTHER" id="PTHR11890">
    <property type="entry name" value="INTERLEUKIN-1 RECEPTOR FAMILY MEMBER"/>
    <property type="match status" value="1"/>
</dbReference>
<reference evidence="13" key="1">
    <citation type="journal article" date="2018" name="PLoS ONE">
        <title>Chinook salmon (Oncorhynchus tshawytscha) genome and transcriptome.</title>
        <authorList>
            <person name="Christensen K.A."/>
            <person name="Leong J.S."/>
            <person name="Sakhrani D."/>
            <person name="Biagi C.A."/>
            <person name="Minkley D.R."/>
            <person name="Withler R.E."/>
            <person name="Rondeau E.B."/>
            <person name="Koop B.F."/>
            <person name="Devlin R.H."/>
        </authorList>
    </citation>
    <scope>NUCLEOTIDE SEQUENCE [LARGE SCALE GENOMIC DNA]</scope>
</reference>
<evidence type="ECO:0000256" key="6">
    <source>
        <dbReference type="ARBA" id="ARBA00023157"/>
    </source>
</evidence>
<keyword evidence="13" id="KW-1185">Reference proteome</keyword>
<sequence>MFHGHFNNPHYVNILVVIISAVSITGYPKKILNEIYDSCSYQWTQVPVLQKMCSFTFRLVDGGLMFLLLSLTRISAQREMSLNPTTIGHYTESPCQLCDKYETTVTEGEALSLPAYYDLSELVWASVTEFTWYRNRTQELPSSEEERVHHHGPVLFFLPLLINDSDQYYTYWRNAAGTCLIFVTEVIVVKAQPFDHSVLFNDISESADNIAIPCPDPVEKLCQDGKENLAWYKNFSLIPNESERNLWVYGASKADEGIYTCVCTWEHNGTVLKTSASRRLKIQAPSASHPPQINLPTNGSTETTDLYTTKKLRCEAFCGQNIEDNCHVWWEINGVKVRSQQQEYSVNTTSEVEVSSMRSIFTAILTINTVTMRDLQSKFTCVAMNDQKWIYVVVTLKLRGFMFMGLCVVLLLFFLLAAVAVKVFDIDLALLFRGVFKCCGRSEDGKVYDAYVVYQMDGVDKEREEKVYHFVSSVLPTVLEQKCGFRLFIHGRDDLPGEDRMELVEACIRLSRRLIVILTPSSSTWSDSGGQSSCGQWGCSSSLTTAEDYDCQVGLYQALVHSEMSVILIQLGDMGEGGYTHLSPGLQHLVRKSTPLIWHEGRRGSTLPNSSFWKRVRYMMPWLRHSTSLDNQLI</sequence>
<dbReference type="SMART" id="SM00255">
    <property type="entry name" value="TIR"/>
    <property type="match status" value="1"/>
</dbReference>
<dbReference type="GeneTree" id="ENSGT01090000259985"/>
<keyword evidence="2" id="KW-0732">Signal</keyword>
<dbReference type="Pfam" id="PF01582">
    <property type="entry name" value="TIR"/>
    <property type="match status" value="1"/>
</dbReference>
<comment type="similarity">
    <text evidence="1">Belongs to the interleukin-1 receptor family.</text>
</comment>
<proteinExistence type="inferred from homology"/>
<evidence type="ECO:0000256" key="8">
    <source>
        <dbReference type="ARBA" id="ARBA00023319"/>
    </source>
</evidence>
<evidence type="ECO:0000256" key="5">
    <source>
        <dbReference type="ARBA" id="ARBA00023027"/>
    </source>
</evidence>
<dbReference type="FunFam" id="3.40.50.10140:FF:000009">
    <property type="entry name" value="X-linked interleukin-1 receptor accessory protein-like 1"/>
    <property type="match status" value="1"/>
</dbReference>
<keyword evidence="9" id="KW-1133">Transmembrane helix</keyword>
<dbReference type="PRINTS" id="PR01537">
    <property type="entry name" value="INTRLKN1R1F"/>
</dbReference>
<dbReference type="PRINTS" id="PR01536">
    <property type="entry name" value="INTRLKN1R12F"/>
</dbReference>
<keyword evidence="7" id="KW-0325">Glycoprotein</keyword>
<dbReference type="InterPro" id="IPR035897">
    <property type="entry name" value="Toll_tir_struct_dom_sf"/>
</dbReference>
<dbReference type="GO" id="GO:0016787">
    <property type="term" value="F:hydrolase activity"/>
    <property type="evidence" value="ECO:0007669"/>
    <property type="project" value="UniProtKB-KW"/>
</dbReference>
<feature type="domain" description="Ig-like" evidence="11">
    <location>
        <begin position="291"/>
        <end position="397"/>
    </location>
</feature>
<evidence type="ECO:0000313" key="12">
    <source>
        <dbReference type="Ensembl" id="ENSOTSP00005141338.1"/>
    </source>
</evidence>
<evidence type="ECO:0000256" key="2">
    <source>
        <dbReference type="ARBA" id="ARBA00022729"/>
    </source>
</evidence>
<feature type="transmembrane region" description="Helical" evidence="9">
    <location>
        <begin position="12"/>
        <end position="28"/>
    </location>
</feature>
<keyword evidence="8" id="KW-0393">Immunoglobulin domain</keyword>
<dbReference type="InterPro" id="IPR007110">
    <property type="entry name" value="Ig-like_dom"/>
</dbReference>
<dbReference type="InterPro" id="IPR013783">
    <property type="entry name" value="Ig-like_fold"/>
</dbReference>
<protein>
    <submittedName>
        <fullName evidence="12">Uncharacterized protein</fullName>
    </submittedName>
</protein>
<organism evidence="12 13">
    <name type="scientific">Oncorhynchus tshawytscha</name>
    <name type="common">Chinook salmon</name>
    <name type="synonym">Salmo tshawytscha</name>
    <dbReference type="NCBI Taxonomy" id="74940"/>
    <lineage>
        <taxon>Eukaryota</taxon>
        <taxon>Metazoa</taxon>
        <taxon>Chordata</taxon>
        <taxon>Craniata</taxon>
        <taxon>Vertebrata</taxon>
        <taxon>Euteleostomi</taxon>
        <taxon>Actinopterygii</taxon>
        <taxon>Neopterygii</taxon>
        <taxon>Teleostei</taxon>
        <taxon>Protacanthopterygii</taxon>
        <taxon>Salmoniformes</taxon>
        <taxon>Salmonidae</taxon>
        <taxon>Salmoninae</taxon>
        <taxon>Oncorhynchus</taxon>
    </lineage>
</organism>
<evidence type="ECO:0000256" key="7">
    <source>
        <dbReference type="ARBA" id="ARBA00023180"/>
    </source>
</evidence>
<reference evidence="12" key="3">
    <citation type="submission" date="2025-09" db="UniProtKB">
        <authorList>
            <consortium name="Ensembl"/>
        </authorList>
    </citation>
    <scope>IDENTIFICATION</scope>
</reference>
<dbReference type="SMART" id="SM00409">
    <property type="entry name" value="IG"/>
    <property type="match status" value="2"/>
</dbReference>
<dbReference type="Ensembl" id="ENSOTST00005132833.1">
    <property type="protein sequence ID" value="ENSOTSP00005141338.1"/>
    <property type="gene ID" value="ENSOTSG00005026784.2"/>
</dbReference>
<dbReference type="InterPro" id="IPR003599">
    <property type="entry name" value="Ig_sub"/>
</dbReference>
<dbReference type="InterPro" id="IPR036179">
    <property type="entry name" value="Ig-like_dom_sf"/>
</dbReference>
<dbReference type="Proteomes" id="UP000694402">
    <property type="component" value="Unassembled WGS sequence"/>
</dbReference>
<dbReference type="PROSITE" id="PS50835">
    <property type="entry name" value="IG_LIKE"/>
    <property type="match status" value="1"/>
</dbReference>
<dbReference type="PROSITE" id="PS50104">
    <property type="entry name" value="TIR"/>
    <property type="match status" value="1"/>
</dbReference>
<dbReference type="InterPro" id="IPR000157">
    <property type="entry name" value="TIR_dom"/>
</dbReference>
<feature type="domain" description="TIR" evidence="10">
    <location>
        <begin position="446"/>
        <end position="620"/>
    </location>
</feature>
<evidence type="ECO:0000259" key="10">
    <source>
        <dbReference type="PROSITE" id="PS50104"/>
    </source>
</evidence>
<dbReference type="FunFam" id="2.60.40.10:FF:002551">
    <property type="entry name" value="putative ST2L protein isoform X5"/>
    <property type="match status" value="1"/>
</dbReference>
<evidence type="ECO:0000256" key="9">
    <source>
        <dbReference type="SAM" id="Phobius"/>
    </source>
</evidence>
<keyword evidence="9" id="KW-0472">Membrane</keyword>
<keyword evidence="6" id="KW-1015">Disulfide bond</keyword>
<name>A0AAZ3RJX8_ONCTS</name>
<evidence type="ECO:0000313" key="13">
    <source>
        <dbReference type="Proteomes" id="UP000694402"/>
    </source>
</evidence>
<dbReference type="InterPro" id="IPR015621">
    <property type="entry name" value="IL-1_rcpt_fam"/>
</dbReference>
<gene>
    <name evidence="12" type="primary">IL13RA2</name>
</gene>
<keyword evidence="5" id="KW-0520">NAD</keyword>
<dbReference type="PANTHER" id="PTHR11890:SF26">
    <property type="entry name" value="INTERLEUKIN-1 RECEPTOR TYPE 1"/>
    <property type="match status" value="1"/>
</dbReference>
<feature type="transmembrane region" description="Helical" evidence="9">
    <location>
        <begin position="401"/>
        <end position="421"/>
    </location>
</feature>
<dbReference type="SUPFAM" id="SSF48726">
    <property type="entry name" value="Immunoglobulin"/>
    <property type="match status" value="3"/>
</dbReference>
<reference evidence="12" key="2">
    <citation type="submission" date="2025-08" db="UniProtKB">
        <authorList>
            <consortium name="Ensembl"/>
        </authorList>
    </citation>
    <scope>IDENTIFICATION</scope>
</reference>
<evidence type="ECO:0000256" key="1">
    <source>
        <dbReference type="ARBA" id="ARBA00009752"/>
    </source>
</evidence>
<evidence type="ECO:0000256" key="3">
    <source>
        <dbReference type="ARBA" id="ARBA00022737"/>
    </source>
</evidence>
<keyword evidence="9" id="KW-0812">Transmembrane</keyword>